<reference evidence="2" key="1">
    <citation type="journal article" date="2016" name="Stand. Genomic Sci.">
        <title>Complete genome sequence of Methanospirillum hungatei type strain JF1.</title>
        <authorList>
            <person name="Gunsalus R.P."/>
            <person name="Cook L.E."/>
            <person name="Crable B."/>
            <person name="Rohlin L."/>
            <person name="McDonald E."/>
            <person name="Mouttaki H."/>
            <person name="Sieber J.R."/>
            <person name="Poweleit N."/>
            <person name="Zhou H."/>
            <person name="Lapidus A.L."/>
            <person name="Daligault H.E."/>
            <person name="Land M."/>
            <person name="Gilna P."/>
            <person name="Ivanova N."/>
            <person name="Kyrpides N."/>
            <person name="Culley D.E."/>
            <person name="McInerney M.J."/>
        </authorList>
    </citation>
    <scope>NUCLEOTIDE SEQUENCE [LARGE SCALE GENOMIC DNA]</scope>
    <source>
        <strain evidence="2">ATCC 27890 / DSM 864 / NBRC 100397 / JF-1</strain>
    </source>
</reference>
<dbReference type="STRING" id="323259.Mhun_1227"/>
<evidence type="ECO:0000313" key="2">
    <source>
        <dbReference type="Proteomes" id="UP000001941"/>
    </source>
</evidence>
<keyword evidence="2" id="KW-1185">Reference proteome</keyword>
<dbReference type="EnsemblBacteria" id="ABD40973">
    <property type="protein sequence ID" value="ABD40973"/>
    <property type="gene ID" value="Mhun_1227"/>
</dbReference>
<organism evidence="1 2">
    <name type="scientific">Methanospirillum hungatei JF-1 (strain ATCC 27890 / DSM 864 / NBRC 100397 / JF-1)</name>
    <dbReference type="NCBI Taxonomy" id="323259"/>
    <lineage>
        <taxon>Archaea</taxon>
        <taxon>Methanobacteriati</taxon>
        <taxon>Methanobacteriota</taxon>
        <taxon>Stenosarchaea group</taxon>
        <taxon>Methanomicrobia</taxon>
        <taxon>Methanomicrobiales</taxon>
        <taxon>Methanospirillaceae</taxon>
        <taxon>Methanospirillum</taxon>
    </lineage>
</organism>
<name>Q2FP66_METHJ</name>
<dbReference type="HOGENOM" id="CLU_805640_0_0_2"/>
<evidence type="ECO:0000313" key="1">
    <source>
        <dbReference type="EMBL" id="ABD40973.1"/>
    </source>
</evidence>
<accession>Q2FP66</accession>
<dbReference type="KEGG" id="mhu:Mhun_1227"/>
<gene>
    <name evidence="1" type="ordered locus">Mhun_1227</name>
</gene>
<dbReference type="InParanoid" id="Q2FP66"/>
<evidence type="ECO:0008006" key="3">
    <source>
        <dbReference type="Google" id="ProtNLM"/>
    </source>
</evidence>
<dbReference type="EMBL" id="CP000254">
    <property type="protein sequence ID" value="ABD40973.1"/>
    <property type="molecule type" value="Genomic_DNA"/>
</dbReference>
<sequence>MSIYLNYFNIYSCINPHDPINFKCPLNILIRVSQDNSRAAIDETAKFLFDASDHAIIDFISRIFSIHIDKATAEITRVSSEYISHPGFSRHLPDIVLAVHDKTDPKPLFHIEIQTEHDGMMDLRMVKYGYLIGASRSQMDENDTRIISIPHQVVIYLEEHRRIRDELKVKIIFPDESEVGYIVPVFRLYAYSAYELSEMDLYLVIPLILVKYRKRFDIICRRKNLNQEEFDALVQDVLQDIEQITTITGTYEENGVMDEKTKDIILSATIELYTQLHQKYIRDRKSKERVENMIESVTQKISKKWHMIGIKEGRQEGKREGIAEGVKIVAKNLLMIGTADEVILKATGLTPDELDTIKREAL</sequence>
<dbReference type="AlphaFoldDB" id="Q2FP66"/>
<protein>
    <recommendedName>
        <fullName evidence="3">Transposase (putative) YhgA-like domain-containing protein</fullName>
    </recommendedName>
</protein>
<proteinExistence type="predicted"/>
<dbReference type="Proteomes" id="UP000001941">
    <property type="component" value="Chromosome"/>
</dbReference>